<dbReference type="HOGENOM" id="CLU_1336417_0_0_9"/>
<evidence type="ECO:0000313" key="3">
    <source>
        <dbReference type="Proteomes" id="UP000029518"/>
    </source>
</evidence>
<name>A0A089LJW7_PAEBO</name>
<keyword evidence="1" id="KW-1133">Transmembrane helix</keyword>
<keyword evidence="1" id="KW-0812">Transmembrane</keyword>
<dbReference type="AlphaFoldDB" id="A0A089LJW7"/>
<dbReference type="OrthoDB" id="2663974at2"/>
<accession>A0A089LJW7</accession>
<feature type="transmembrane region" description="Helical" evidence="1">
    <location>
        <begin position="12"/>
        <end position="39"/>
    </location>
</feature>
<evidence type="ECO:0000256" key="1">
    <source>
        <dbReference type="SAM" id="Phobius"/>
    </source>
</evidence>
<proteinExistence type="predicted"/>
<dbReference type="EMBL" id="CP009285">
    <property type="protein sequence ID" value="AIQ61192.1"/>
    <property type="molecule type" value="Genomic_DNA"/>
</dbReference>
<keyword evidence="1" id="KW-0472">Membrane</keyword>
<feature type="transmembrane region" description="Helical" evidence="1">
    <location>
        <begin position="59"/>
        <end position="79"/>
    </location>
</feature>
<dbReference type="RefSeq" id="WP_042217949.1">
    <property type="nucleotide sequence ID" value="NZ_CP009285.1"/>
</dbReference>
<dbReference type="Proteomes" id="UP000029518">
    <property type="component" value="Chromosome"/>
</dbReference>
<keyword evidence="3" id="KW-1185">Reference proteome</keyword>
<evidence type="ECO:0000313" key="2">
    <source>
        <dbReference type="EMBL" id="AIQ61192.1"/>
    </source>
</evidence>
<sequence length="209" mass="22835">MSKIHTIRSLYLYIFCGSALLSAGLLLAMRGLFAMLYSRYTPESAALFVRFTHWIMNHIGARPAAVMMFTAVCAGLFLLRSQKAANDTTVLLRAAEQLAARGSCELADLEVQSGGEFGRLAASLRRIQQAGLRPAAASAPQIQMPAPDAQESMALILRTRTLIRMLGQAEAESEEAGCSIPGAVLQQLEIARREAQGLEKTLERWIRQV</sequence>
<dbReference type="KEGG" id="pbd:PBOR_33065"/>
<organism evidence="2 3">
    <name type="scientific">Paenibacillus borealis</name>
    <dbReference type="NCBI Taxonomy" id="160799"/>
    <lineage>
        <taxon>Bacteria</taxon>
        <taxon>Bacillati</taxon>
        <taxon>Bacillota</taxon>
        <taxon>Bacilli</taxon>
        <taxon>Bacillales</taxon>
        <taxon>Paenibacillaceae</taxon>
        <taxon>Paenibacillus</taxon>
    </lineage>
</organism>
<gene>
    <name evidence="2" type="ORF">PBOR_33065</name>
</gene>
<protein>
    <submittedName>
        <fullName evidence="2">Uncharacterized protein</fullName>
    </submittedName>
</protein>
<reference evidence="2" key="1">
    <citation type="submission" date="2014-08" db="EMBL/GenBank/DDBJ databases">
        <title>Comparative genomics of the Paenibacillus odorifer group.</title>
        <authorList>
            <person name="den Bakker H.C."/>
            <person name="Tsai Y.-C.Y.-C."/>
            <person name="Martin N."/>
            <person name="Korlach J."/>
            <person name="Wiedmann M."/>
        </authorList>
    </citation>
    <scope>NUCLEOTIDE SEQUENCE [LARGE SCALE GENOMIC DNA]</scope>
    <source>
        <strain evidence="2">DSM 13188</strain>
    </source>
</reference>